<reference evidence="2 3" key="1">
    <citation type="submission" date="2016-07" db="EMBL/GenBank/DDBJ databases">
        <title>Pervasive Adenine N6-methylation of Active Genes in Fungi.</title>
        <authorList>
            <consortium name="DOE Joint Genome Institute"/>
            <person name="Mondo S.J."/>
            <person name="Dannebaum R.O."/>
            <person name="Kuo R.C."/>
            <person name="Labutti K."/>
            <person name="Haridas S."/>
            <person name="Kuo A."/>
            <person name="Salamov A."/>
            <person name="Ahrendt S.R."/>
            <person name="Lipzen A."/>
            <person name="Sullivan W."/>
            <person name="Andreopoulos W.B."/>
            <person name="Clum A."/>
            <person name="Lindquist E."/>
            <person name="Daum C."/>
            <person name="Ramamoorthy G.K."/>
            <person name="Gryganskyi A."/>
            <person name="Culley D."/>
            <person name="Magnuson J.K."/>
            <person name="James T.Y."/>
            <person name="O'Malley M.A."/>
            <person name="Stajich J.E."/>
            <person name="Spatafora J.W."/>
            <person name="Visel A."/>
            <person name="Grigoriev I.V."/>
        </authorList>
    </citation>
    <scope>NUCLEOTIDE SEQUENCE [LARGE SCALE GENOMIC DNA]</scope>
    <source>
        <strain evidence="2 3">CBS 115471</strain>
    </source>
</reference>
<comment type="caution">
    <text evidence="2">The sequence shown here is derived from an EMBL/GenBank/DDBJ whole genome shotgun (WGS) entry which is preliminary data.</text>
</comment>
<proteinExistence type="predicted"/>
<protein>
    <submittedName>
        <fullName evidence="2">Uncharacterized protein</fullName>
    </submittedName>
</protein>
<feature type="transmembrane region" description="Helical" evidence="1">
    <location>
        <begin position="12"/>
        <end position="33"/>
    </location>
</feature>
<gene>
    <name evidence="2" type="ORF">BCR34DRAFT_608416</name>
</gene>
<dbReference type="AlphaFoldDB" id="A0A1Y1Y7G5"/>
<organism evidence="2 3">
    <name type="scientific">Clohesyomyces aquaticus</name>
    <dbReference type="NCBI Taxonomy" id="1231657"/>
    <lineage>
        <taxon>Eukaryota</taxon>
        <taxon>Fungi</taxon>
        <taxon>Dikarya</taxon>
        <taxon>Ascomycota</taxon>
        <taxon>Pezizomycotina</taxon>
        <taxon>Dothideomycetes</taxon>
        <taxon>Pleosporomycetidae</taxon>
        <taxon>Pleosporales</taxon>
        <taxon>Lindgomycetaceae</taxon>
        <taxon>Clohesyomyces</taxon>
    </lineage>
</organism>
<accession>A0A1Y1Y7G5</accession>
<dbReference type="Proteomes" id="UP000193144">
    <property type="component" value="Unassembled WGS sequence"/>
</dbReference>
<keyword evidence="1" id="KW-0812">Transmembrane</keyword>
<keyword evidence="1" id="KW-0472">Membrane</keyword>
<evidence type="ECO:0000256" key="1">
    <source>
        <dbReference type="SAM" id="Phobius"/>
    </source>
</evidence>
<feature type="transmembrane region" description="Helical" evidence="1">
    <location>
        <begin position="45"/>
        <end position="64"/>
    </location>
</feature>
<sequence>MAPARNLGRSLGLSLLFPIIIPRFTSYILIPLLRWHILVYAWPNLELLLAFVALCLFMKAAFGYLDVDHVTTIIAEIVMCAIASWVLDRILSVGGWKWELLYWMTTASFLLDAPPELSPVEMQHPFLQESSFIRTRASLPQESSKSRTRASVLSVVLSVMGAIIGFGKENISWIELCEIFMIFNISLLPWCQAALDYTFPQPPN</sequence>
<evidence type="ECO:0000313" key="3">
    <source>
        <dbReference type="Proteomes" id="UP000193144"/>
    </source>
</evidence>
<evidence type="ECO:0000313" key="2">
    <source>
        <dbReference type="EMBL" id="ORX93928.1"/>
    </source>
</evidence>
<keyword evidence="1" id="KW-1133">Transmembrane helix</keyword>
<name>A0A1Y1Y7G5_9PLEO</name>
<dbReference type="EMBL" id="MCFA01000323">
    <property type="protein sequence ID" value="ORX93928.1"/>
    <property type="molecule type" value="Genomic_DNA"/>
</dbReference>
<keyword evidence="3" id="KW-1185">Reference proteome</keyword>